<evidence type="ECO:0000256" key="2">
    <source>
        <dbReference type="SAM" id="SignalP"/>
    </source>
</evidence>
<dbReference type="EMBL" id="JBBDHC010000016">
    <property type="protein sequence ID" value="MEJ1250159.1"/>
    <property type="molecule type" value="Genomic_DNA"/>
</dbReference>
<dbReference type="PANTHER" id="PTHR30163:SF9">
    <property type="entry name" value="MEMBRANE-BOUND LYTIC MUREIN TRANSGLYCOSYLASE B"/>
    <property type="match status" value="1"/>
</dbReference>
<dbReference type="NCBIfam" id="TIGR02282">
    <property type="entry name" value="MltB"/>
    <property type="match status" value="1"/>
</dbReference>
<name>A0AAW9RA31_9GAMM</name>
<dbReference type="InterPro" id="IPR043426">
    <property type="entry name" value="MltB-like"/>
</dbReference>
<dbReference type="GO" id="GO:0009253">
    <property type="term" value="P:peptidoglycan catabolic process"/>
    <property type="evidence" value="ECO:0007669"/>
    <property type="project" value="TreeGrafter"/>
</dbReference>
<keyword evidence="5" id="KW-1185">Reference proteome</keyword>
<evidence type="ECO:0000259" key="3">
    <source>
        <dbReference type="Pfam" id="PF13406"/>
    </source>
</evidence>
<keyword evidence="2" id="KW-0732">Signal</keyword>
<dbReference type="SUPFAM" id="SSF53955">
    <property type="entry name" value="Lysozyme-like"/>
    <property type="match status" value="1"/>
</dbReference>
<feature type="domain" description="Transglycosylase SLT" evidence="3">
    <location>
        <begin position="34"/>
        <end position="320"/>
    </location>
</feature>
<dbReference type="PROSITE" id="PS51257">
    <property type="entry name" value="PROKAR_LIPOPROTEIN"/>
    <property type="match status" value="1"/>
</dbReference>
<accession>A0AAW9RA31</accession>
<evidence type="ECO:0000313" key="4">
    <source>
        <dbReference type="EMBL" id="MEJ1250159.1"/>
    </source>
</evidence>
<organism evidence="4 5">
    <name type="scientific">Denitratimonas tolerans</name>
    <dbReference type="NCBI Taxonomy" id="1338420"/>
    <lineage>
        <taxon>Bacteria</taxon>
        <taxon>Pseudomonadati</taxon>
        <taxon>Pseudomonadota</taxon>
        <taxon>Gammaproteobacteria</taxon>
        <taxon>Lysobacterales</taxon>
        <taxon>Lysobacteraceae</taxon>
        <taxon>Denitratimonas</taxon>
    </lineage>
</organism>
<gene>
    <name evidence="4" type="primary">mltB</name>
    <name evidence="4" type="ORF">WB794_10810</name>
</gene>
<dbReference type="Proteomes" id="UP001364472">
    <property type="component" value="Unassembled WGS sequence"/>
</dbReference>
<dbReference type="RefSeq" id="WP_337335865.1">
    <property type="nucleotide sequence ID" value="NZ_JBBDHC010000016.1"/>
</dbReference>
<proteinExistence type="predicted"/>
<comment type="caution">
    <text evidence="4">The sequence shown here is derived from an EMBL/GenBank/DDBJ whole genome shotgun (WGS) entry which is preliminary data.</text>
</comment>
<dbReference type="CDD" id="cd13399">
    <property type="entry name" value="Slt35-like"/>
    <property type="match status" value="1"/>
</dbReference>
<dbReference type="InterPro" id="IPR031304">
    <property type="entry name" value="SLT_2"/>
</dbReference>
<evidence type="ECO:0000313" key="5">
    <source>
        <dbReference type="Proteomes" id="UP001364472"/>
    </source>
</evidence>
<dbReference type="InterPro" id="IPR023346">
    <property type="entry name" value="Lysozyme-like_dom_sf"/>
</dbReference>
<evidence type="ECO:0000256" key="1">
    <source>
        <dbReference type="PIRSR" id="PIRSR611757-1"/>
    </source>
</evidence>
<dbReference type="Gene3D" id="1.10.8.350">
    <property type="entry name" value="Bacterial muramidase"/>
    <property type="match status" value="1"/>
</dbReference>
<dbReference type="Pfam" id="PF13406">
    <property type="entry name" value="SLT_2"/>
    <property type="match status" value="1"/>
</dbReference>
<feature type="signal peptide" evidence="2">
    <location>
        <begin position="1"/>
        <end position="22"/>
    </location>
</feature>
<dbReference type="PANTHER" id="PTHR30163">
    <property type="entry name" value="MEMBRANE-BOUND LYTIC MUREIN TRANSGLYCOSYLASE B"/>
    <property type="match status" value="1"/>
</dbReference>
<dbReference type="InterPro" id="IPR011757">
    <property type="entry name" value="Lytic_transglycosylase_MltB"/>
</dbReference>
<dbReference type="FunFam" id="1.10.8.350:FF:000001">
    <property type="entry name" value="Lytic murein transglycosylase B"/>
    <property type="match status" value="1"/>
</dbReference>
<feature type="active site" evidence="1">
    <location>
        <position position="125"/>
    </location>
</feature>
<sequence>MFRFPIAAISAALILACATATAAPAGELEPEVRAAFLAQVQAQHGIAPEDAGALLDRARYQQSIIDAITRPAEAKPWKDYRPIFLTTDRIAKGQAFLATHQDALREIEAKTGVAAPILVAILGVETGYGANTGRYKVLDALYTLGFFYPKRADFFRSELAHAFALAREERLDLDSIVGSYAGAMGWGQFIPSSYRAYAVDGDGDGQRDLWNSLPDVLASVANYFAAHKWQAGEPVAVRAVRASDAQEFVPDSLEARYSLPELAARGYRPAEAIGHAAPATLLRLEGANGPEYWITFNNFYVISRYNRSPLYSMAVLQLAQAIAGTDSPALAR</sequence>
<dbReference type="AlphaFoldDB" id="A0AAW9RA31"/>
<reference evidence="4 5" key="1">
    <citation type="journal article" date="2016" name="Antonie Van Leeuwenhoek">
        <title>Denitratimonas tolerans gen. nov., sp. nov., a denitrifying bacterium isolated from a bioreactor for tannery wastewater treatment.</title>
        <authorList>
            <person name="Han S.I."/>
            <person name="Kim J.O."/>
            <person name="Lee Y.R."/>
            <person name="Ekpeghere K.I."/>
            <person name="Koh S.C."/>
            <person name="Whang K.S."/>
        </authorList>
    </citation>
    <scope>NUCLEOTIDE SEQUENCE [LARGE SCALE GENOMIC DNA]</scope>
    <source>
        <strain evidence="4 5">KACC 17565</strain>
    </source>
</reference>
<dbReference type="Gene3D" id="1.10.530.10">
    <property type="match status" value="1"/>
</dbReference>
<protein>
    <submittedName>
        <fullName evidence="4">Lytic murein transglycosylase B</fullName>
    </submittedName>
</protein>
<feature type="chain" id="PRO_5044027122" evidence="2">
    <location>
        <begin position="23"/>
        <end position="332"/>
    </location>
</feature>
<dbReference type="GO" id="GO:0008933">
    <property type="term" value="F:peptidoglycan lytic transglycosylase activity"/>
    <property type="evidence" value="ECO:0007669"/>
    <property type="project" value="TreeGrafter"/>
</dbReference>